<proteinExistence type="predicted"/>
<evidence type="ECO:0000313" key="2">
    <source>
        <dbReference type="Proteomes" id="UP000590647"/>
    </source>
</evidence>
<sequence>MTETREREYAGTEPAWLKKRLGRHDRIHPECHGNLRGALTAAGLPEVAGED</sequence>
<comment type="caution">
    <text evidence="1">The sequence shown here is derived from an EMBL/GenBank/DDBJ whole genome shotgun (WGS) entry which is preliminary data.</text>
</comment>
<reference evidence="1 2" key="1">
    <citation type="submission" date="2020-08" db="EMBL/GenBank/DDBJ databases">
        <title>Sequencing the genomes of 1000 actinobacteria strains.</title>
        <authorList>
            <person name="Klenk H.-P."/>
        </authorList>
    </citation>
    <scope>NUCLEOTIDE SEQUENCE [LARGE SCALE GENOMIC DNA]</scope>
    <source>
        <strain evidence="1 2">DSM 40084</strain>
    </source>
</reference>
<dbReference type="EMBL" id="JACHNE010000001">
    <property type="protein sequence ID" value="MBB5798140.1"/>
    <property type="molecule type" value="Genomic_DNA"/>
</dbReference>
<evidence type="ECO:0000313" key="1">
    <source>
        <dbReference type="EMBL" id="MBB5798140.1"/>
    </source>
</evidence>
<gene>
    <name evidence="1" type="ORF">HDA41_006104</name>
</gene>
<name>A0A7W9H9G1_9ACTN</name>
<dbReference type="AlphaFoldDB" id="A0A7W9H9G1"/>
<protein>
    <submittedName>
        <fullName evidence="1">Uncharacterized protein</fullName>
    </submittedName>
</protein>
<keyword evidence="2" id="KW-1185">Reference proteome</keyword>
<dbReference type="Proteomes" id="UP000590647">
    <property type="component" value="Unassembled WGS sequence"/>
</dbReference>
<accession>A0A7W9H9G1</accession>
<organism evidence="1 2">
    <name type="scientific">Streptomyces caelestis</name>
    <dbReference type="NCBI Taxonomy" id="36816"/>
    <lineage>
        <taxon>Bacteria</taxon>
        <taxon>Bacillati</taxon>
        <taxon>Actinomycetota</taxon>
        <taxon>Actinomycetes</taxon>
        <taxon>Kitasatosporales</taxon>
        <taxon>Streptomycetaceae</taxon>
        <taxon>Streptomyces</taxon>
    </lineage>
</organism>